<protein>
    <submittedName>
        <fullName evidence="1">Uncharacterized protein</fullName>
    </submittedName>
</protein>
<proteinExistence type="predicted"/>
<organism evidence="1 2">
    <name type="scientific">Meloidogyne enterolobii</name>
    <name type="common">Root-knot nematode worm</name>
    <name type="synonym">Meloidogyne mayaguensis</name>
    <dbReference type="NCBI Taxonomy" id="390850"/>
    <lineage>
        <taxon>Eukaryota</taxon>
        <taxon>Metazoa</taxon>
        <taxon>Ecdysozoa</taxon>
        <taxon>Nematoda</taxon>
        <taxon>Chromadorea</taxon>
        <taxon>Rhabditida</taxon>
        <taxon>Tylenchina</taxon>
        <taxon>Tylenchomorpha</taxon>
        <taxon>Tylenchoidea</taxon>
        <taxon>Meloidogynidae</taxon>
        <taxon>Meloidogyninae</taxon>
        <taxon>Meloidogyne</taxon>
    </lineage>
</organism>
<evidence type="ECO:0000313" key="2">
    <source>
        <dbReference type="Proteomes" id="UP001497535"/>
    </source>
</evidence>
<sequence length="72" mass="8985">MNEELKEEEKLKEKEEKEEIFDENIELIYEDYNVREEEEEKGKNEEECTRLKLLEKFELKRKESENVIKFKL</sequence>
<dbReference type="Proteomes" id="UP001497535">
    <property type="component" value="Unassembled WGS sequence"/>
</dbReference>
<name>A0ACB1A7F3_MELEN</name>
<dbReference type="EMBL" id="CAVMJV010000065">
    <property type="protein sequence ID" value="CAK5087426.1"/>
    <property type="molecule type" value="Genomic_DNA"/>
</dbReference>
<evidence type="ECO:0000313" key="1">
    <source>
        <dbReference type="EMBL" id="CAK5087426.1"/>
    </source>
</evidence>
<comment type="caution">
    <text evidence="1">The sequence shown here is derived from an EMBL/GenBank/DDBJ whole genome shotgun (WGS) entry which is preliminary data.</text>
</comment>
<keyword evidence="2" id="KW-1185">Reference proteome</keyword>
<reference evidence="1" key="1">
    <citation type="submission" date="2023-11" db="EMBL/GenBank/DDBJ databases">
        <authorList>
            <person name="Poullet M."/>
        </authorList>
    </citation>
    <scope>NUCLEOTIDE SEQUENCE</scope>
    <source>
        <strain evidence="1">E1834</strain>
    </source>
</reference>
<gene>
    <name evidence="1" type="ORF">MENTE1834_LOCUS34996</name>
</gene>
<accession>A0ACB1A7F3</accession>